<dbReference type="SUPFAM" id="SSF49599">
    <property type="entry name" value="TRAF domain-like"/>
    <property type="match status" value="1"/>
</dbReference>
<dbReference type="InterPro" id="IPR000315">
    <property type="entry name" value="Znf_B-box"/>
</dbReference>
<dbReference type="SUPFAM" id="SSF57850">
    <property type="entry name" value="RING/U-box"/>
    <property type="match status" value="1"/>
</dbReference>
<evidence type="ECO:0008006" key="13">
    <source>
        <dbReference type="Google" id="ProtNLM"/>
    </source>
</evidence>
<dbReference type="PROSITE" id="PS50144">
    <property type="entry name" value="MATH"/>
    <property type="match status" value="1"/>
</dbReference>
<dbReference type="InterPro" id="IPR013083">
    <property type="entry name" value="Znf_RING/FYVE/PHD"/>
</dbReference>
<evidence type="ECO:0000256" key="3">
    <source>
        <dbReference type="ARBA" id="ARBA00022723"/>
    </source>
</evidence>
<feature type="compositionally biased region" description="Basic and acidic residues" evidence="7">
    <location>
        <begin position="625"/>
        <end position="638"/>
    </location>
</feature>
<feature type="compositionally biased region" description="Low complexity" evidence="7">
    <location>
        <begin position="1441"/>
        <end position="1456"/>
    </location>
</feature>
<dbReference type="GO" id="GO:0005778">
    <property type="term" value="C:peroxisomal membrane"/>
    <property type="evidence" value="ECO:0007669"/>
    <property type="project" value="TreeGrafter"/>
</dbReference>
<feature type="compositionally biased region" description="Polar residues" evidence="7">
    <location>
        <begin position="1065"/>
        <end position="1078"/>
    </location>
</feature>
<feature type="region of interest" description="Disordered" evidence="7">
    <location>
        <begin position="928"/>
        <end position="1031"/>
    </location>
</feature>
<feature type="compositionally biased region" description="Acidic residues" evidence="7">
    <location>
        <begin position="1570"/>
        <end position="1581"/>
    </location>
</feature>
<evidence type="ECO:0000259" key="10">
    <source>
        <dbReference type="PROSITE" id="PS50144"/>
    </source>
</evidence>
<comment type="subcellular location">
    <subcellularLocation>
        <location evidence="1">Cytoplasm</location>
    </subcellularLocation>
</comment>
<feature type="compositionally biased region" description="Low complexity" evidence="7">
    <location>
        <begin position="1199"/>
        <end position="1211"/>
    </location>
</feature>
<dbReference type="EMBL" id="LR824538">
    <property type="protein sequence ID" value="CAH1646247.1"/>
    <property type="molecule type" value="Genomic_DNA"/>
</dbReference>
<feature type="compositionally biased region" description="Low complexity" evidence="7">
    <location>
        <begin position="894"/>
        <end position="908"/>
    </location>
</feature>
<feature type="compositionally biased region" description="Low complexity" evidence="7">
    <location>
        <begin position="1395"/>
        <end position="1418"/>
    </location>
</feature>
<feature type="compositionally biased region" description="Low complexity" evidence="7">
    <location>
        <begin position="1049"/>
        <end position="1064"/>
    </location>
</feature>
<feature type="region of interest" description="Disordered" evidence="7">
    <location>
        <begin position="1438"/>
        <end position="1501"/>
    </location>
</feature>
<feature type="compositionally biased region" description="Low complexity" evidence="7">
    <location>
        <begin position="931"/>
        <end position="946"/>
    </location>
</feature>
<dbReference type="Gene3D" id="3.30.40.10">
    <property type="entry name" value="Zinc/RING finger domain, C3HC4 (zinc finger)"/>
    <property type="match status" value="1"/>
</dbReference>
<evidence type="ECO:0000259" key="9">
    <source>
        <dbReference type="PROSITE" id="PS50119"/>
    </source>
</evidence>
<keyword evidence="12" id="KW-1185">Reference proteome</keyword>
<dbReference type="GO" id="GO:0006513">
    <property type="term" value="P:protein monoubiquitination"/>
    <property type="evidence" value="ECO:0007669"/>
    <property type="project" value="TreeGrafter"/>
</dbReference>
<feature type="compositionally biased region" description="Polar residues" evidence="7">
    <location>
        <begin position="1488"/>
        <end position="1501"/>
    </location>
</feature>
<dbReference type="GO" id="GO:0070842">
    <property type="term" value="P:aggresome assembly"/>
    <property type="evidence" value="ECO:0007669"/>
    <property type="project" value="TreeGrafter"/>
</dbReference>
<dbReference type="InterPro" id="IPR003649">
    <property type="entry name" value="Bbox_C"/>
</dbReference>
<feature type="region of interest" description="Disordered" evidence="7">
    <location>
        <begin position="1561"/>
        <end position="1587"/>
    </location>
</feature>
<keyword evidence="4 6" id="KW-0863">Zinc-finger</keyword>
<dbReference type="CDD" id="cd19779">
    <property type="entry name" value="Bbox2_TRIM37_C-VIII"/>
    <property type="match status" value="1"/>
</dbReference>
<evidence type="ECO:0000256" key="5">
    <source>
        <dbReference type="ARBA" id="ARBA00022833"/>
    </source>
</evidence>
<dbReference type="InterPro" id="IPR001841">
    <property type="entry name" value="Znf_RING"/>
</dbReference>
<evidence type="ECO:0000259" key="8">
    <source>
        <dbReference type="PROSITE" id="PS50089"/>
    </source>
</evidence>
<dbReference type="PROSITE" id="PS50119">
    <property type="entry name" value="ZF_BBOX"/>
    <property type="match status" value="1"/>
</dbReference>
<feature type="compositionally biased region" description="Basic and acidic residues" evidence="7">
    <location>
        <begin position="743"/>
        <end position="756"/>
    </location>
</feature>
<feature type="region of interest" description="Disordered" evidence="7">
    <location>
        <begin position="1046"/>
        <end position="1305"/>
    </location>
</feature>
<feature type="compositionally biased region" description="Basic and acidic residues" evidence="7">
    <location>
        <begin position="979"/>
        <end position="992"/>
    </location>
</feature>
<keyword evidence="5" id="KW-0862">Zinc</keyword>
<dbReference type="SMART" id="SM00502">
    <property type="entry name" value="BBC"/>
    <property type="match status" value="1"/>
</dbReference>
<feature type="region of interest" description="Disordered" evidence="7">
    <location>
        <begin position="1605"/>
        <end position="1666"/>
    </location>
</feature>
<dbReference type="PROSITE" id="PS50089">
    <property type="entry name" value="ZF_RING_2"/>
    <property type="match status" value="1"/>
</dbReference>
<feature type="compositionally biased region" description="Low complexity" evidence="7">
    <location>
        <begin position="1277"/>
        <end position="1300"/>
    </location>
</feature>
<evidence type="ECO:0000256" key="7">
    <source>
        <dbReference type="SAM" id="MobiDB-lite"/>
    </source>
</evidence>
<feature type="domain" description="RING-type" evidence="8">
    <location>
        <begin position="26"/>
        <end position="66"/>
    </location>
</feature>
<feature type="compositionally biased region" description="Polar residues" evidence="7">
    <location>
        <begin position="947"/>
        <end position="960"/>
    </location>
</feature>
<feature type="compositionally biased region" description="Low complexity" evidence="7">
    <location>
        <begin position="1003"/>
        <end position="1026"/>
    </location>
</feature>
<accession>A0A9P0IG50</accession>
<dbReference type="InterPro" id="IPR008974">
    <property type="entry name" value="TRAF-like"/>
</dbReference>
<feature type="region of interest" description="Disordered" evidence="7">
    <location>
        <begin position="471"/>
        <end position="503"/>
    </location>
</feature>
<feature type="region of interest" description="Disordered" evidence="7">
    <location>
        <begin position="610"/>
        <end position="677"/>
    </location>
</feature>
<dbReference type="SUPFAM" id="SSF57845">
    <property type="entry name" value="B-box zinc-binding domain"/>
    <property type="match status" value="1"/>
</dbReference>
<reference evidence="11" key="1">
    <citation type="submission" date="2022-02" db="EMBL/GenBank/DDBJ databases">
        <authorList>
            <person name="King R."/>
        </authorList>
    </citation>
    <scope>NUCLEOTIDE SEQUENCE</scope>
</reference>
<evidence type="ECO:0000256" key="6">
    <source>
        <dbReference type="PROSITE-ProRule" id="PRU00024"/>
    </source>
</evidence>
<feature type="compositionally biased region" description="Basic and acidic residues" evidence="7">
    <location>
        <begin position="861"/>
        <end position="874"/>
    </location>
</feature>
<feature type="compositionally biased region" description="Pro residues" evidence="7">
    <location>
        <begin position="1626"/>
        <end position="1635"/>
    </location>
</feature>
<feature type="compositionally biased region" description="Low complexity" evidence="7">
    <location>
        <begin position="1323"/>
        <end position="1338"/>
    </location>
</feature>
<feature type="compositionally biased region" description="Low complexity" evidence="7">
    <location>
        <begin position="1238"/>
        <end position="1250"/>
    </location>
</feature>
<proteinExistence type="predicted"/>
<dbReference type="Gene3D" id="3.30.160.60">
    <property type="entry name" value="Classic Zinc Finger"/>
    <property type="match status" value="1"/>
</dbReference>
<organism evidence="11 12">
    <name type="scientific">Spodoptera littoralis</name>
    <name type="common">Egyptian cotton leafworm</name>
    <dbReference type="NCBI Taxonomy" id="7109"/>
    <lineage>
        <taxon>Eukaryota</taxon>
        <taxon>Metazoa</taxon>
        <taxon>Ecdysozoa</taxon>
        <taxon>Arthropoda</taxon>
        <taxon>Hexapoda</taxon>
        <taxon>Insecta</taxon>
        <taxon>Pterygota</taxon>
        <taxon>Neoptera</taxon>
        <taxon>Endopterygota</taxon>
        <taxon>Lepidoptera</taxon>
        <taxon>Glossata</taxon>
        <taxon>Ditrysia</taxon>
        <taxon>Noctuoidea</taxon>
        <taxon>Noctuidae</taxon>
        <taxon>Amphipyrinae</taxon>
        <taxon>Spodoptera</taxon>
    </lineage>
</organism>
<feature type="compositionally biased region" description="Basic and acidic residues" evidence="7">
    <location>
        <begin position="1253"/>
        <end position="1266"/>
    </location>
</feature>
<dbReference type="InterPro" id="IPR002083">
    <property type="entry name" value="MATH/TRAF_dom"/>
</dbReference>
<dbReference type="CDD" id="cd03773">
    <property type="entry name" value="MATH_TRIM37"/>
    <property type="match status" value="1"/>
</dbReference>
<feature type="compositionally biased region" description="Low complexity" evidence="7">
    <location>
        <begin position="1127"/>
        <end position="1142"/>
    </location>
</feature>
<feature type="compositionally biased region" description="Low complexity" evidence="7">
    <location>
        <begin position="695"/>
        <end position="710"/>
    </location>
</feature>
<feature type="compositionally biased region" description="Low complexity" evidence="7">
    <location>
        <begin position="767"/>
        <end position="790"/>
    </location>
</feature>
<dbReference type="Pfam" id="PF00643">
    <property type="entry name" value="zf-B_box"/>
    <property type="match status" value="1"/>
</dbReference>
<evidence type="ECO:0000313" key="11">
    <source>
        <dbReference type="EMBL" id="CAH1646247.1"/>
    </source>
</evidence>
<feature type="compositionally biased region" description="Polar residues" evidence="7">
    <location>
        <begin position="1339"/>
        <end position="1352"/>
    </location>
</feature>
<feature type="compositionally biased region" description="Low complexity" evidence="7">
    <location>
        <begin position="1608"/>
        <end position="1622"/>
    </location>
</feature>
<dbReference type="GO" id="GO:0005164">
    <property type="term" value="F:tumor necrosis factor receptor binding"/>
    <property type="evidence" value="ECO:0007669"/>
    <property type="project" value="TreeGrafter"/>
</dbReference>
<dbReference type="InterPro" id="IPR053003">
    <property type="entry name" value="TRIM_RBCC_E3_ubiq-ligases"/>
</dbReference>
<dbReference type="InterPro" id="IPR037299">
    <property type="entry name" value="TRIM37_MATH"/>
</dbReference>
<dbReference type="CDD" id="cd16619">
    <property type="entry name" value="mRING-HC-C4C4_TRIM37_C-VIII"/>
    <property type="match status" value="1"/>
</dbReference>
<dbReference type="PANTHER" id="PTHR36754:SF2">
    <property type="entry name" value="E3 UBIQUITIN-PROTEIN LIGASE TRIM37"/>
    <property type="match status" value="1"/>
</dbReference>
<evidence type="ECO:0000256" key="1">
    <source>
        <dbReference type="ARBA" id="ARBA00004496"/>
    </source>
</evidence>
<feature type="compositionally biased region" description="Polar residues" evidence="7">
    <location>
        <begin position="1457"/>
        <end position="1470"/>
    </location>
</feature>
<feature type="compositionally biased region" description="Basic and acidic residues" evidence="7">
    <location>
        <begin position="1214"/>
        <end position="1227"/>
    </location>
</feature>
<evidence type="ECO:0000256" key="2">
    <source>
        <dbReference type="ARBA" id="ARBA00022490"/>
    </source>
</evidence>
<keyword evidence="2" id="KW-0963">Cytoplasm</keyword>
<evidence type="ECO:0000313" key="12">
    <source>
        <dbReference type="Proteomes" id="UP001153321"/>
    </source>
</evidence>
<feature type="compositionally biased region" description="Basic and acidic residues" evidence="7">
    <location>
        <begin position="1175"/>
        <end position="1188"/>
    </location>
</feature>
<feature type="compositionally biased region" description="Low complexity" evidence="7">
    <location>
        <begin position="649"/>
        <end position="672"/>
    </location>
</feature>
<feature type="region of interest" description="Disordered" evidence="7">
    <location>
        <begin position="1523"/>
        <end position="1547"/>
    </location>
</feature>
<name>A0A9P0IG50_SPOLI</name>
<dbReference type="Pfam" id="PF22486">
    <property type="entry name" value="MATH_2"/>
    <property type="match status" value="1"/>
</dbReference>
<dbReference type="GO" id="GO:0051865">
    <property type="term" value="P:protein autoubiquitination"/>
    <property type="evidence" value="ECO:0007669"/>
    <property type="project" value="TreeGrafter"/>
</dbReference>
<feature type="compositionally biased region" description="Basic and acidic residues" evidence="7">
    <location>
        <begin position="1371"/>
        <end position="1384"/>
    </location>
</feature>
<dbReference type="Gene3D" id="2.60.210.10">
    <property type="entry name" value="Apoptosis, Tumor Necrosis Factor Receptor Associated Protein 2, Chain A"/>
    <property type="match status" value="1"/>
</dbReference>
<dbReference type="SMART" id="SM00336">
    <property type="entry name" value="BBOX"/>
    <property type="match status" value="1"/>
</dbReference>
<dbReference type="SMART" id="SM00061">
    <property type="entry name" value="MATH"/>
    <property type="match status" value="1"/>
</dbReference>
<sequence>MASRGDKGNGNGEEQIVETLAEVFRCFICMEKLVDAHLCPHCSKLCCYACVRRWLTEQRSQCPHCRAALHLHELVNCRWVEEVTQQIETMQQSNSASQRESFRDRCPTHQEKLTVYCWTCRRCICHQCALWGGTHSGHTFKPLEEVYEQHVTQIRDEVFQLRRRLTELISLGQDVERNVESVRAAKDERVREIRNAVELMISRLDSALKAKLLTLMGQKNSLTQETEQLEHLLQEIEHQLHSRKIDVIRSSVDLSSTLRDTSSLLGPPGLLLTPLHRDLFSLLFSALSSEIVPSYDSSTFPLSNFTQLQHAAAPVYSAPLHVNGLCWRLKVYPDGNGVVRGNYLSVFLELSAGLPETSKYEYRVEMLHQVSRDPSKNIVREFASDFEVGECWGYNRFFRLDLLASEGYLDPETDTLILRFQVRPPTFYQRCRDQQWYINQLITMQNQHILQINDLKERLSLEMSRNSIAATRAQTGSNTSQSNAGSTDTDNPSQNNPVDGNSLSDSIVFGNQWKFSAPHSIMSGQRLASPGILNTGMFVDDSRNNDVSGAAGYGDYRHAPHQPHQPHATHALDAGYNLPSTSRSANSLHVSGTGPDNMALVSLHTLLSAAQAPPSRVPSKLPSKRTAEPRPDKHHVPNKDSQLTGTYSRAGAALARAQQAAQQAHGRAAPRQTPRAQQGLAAHWYVLPRRRRPRACPASCPASARPSRAPTNTTCPTRTRSSLVRTPAQAPPSRVPSKLPSKRTAEPRPDKHHVPNKDSQLTGTYSRAGAALARAQQAAQQAHGRAAPRQTPRAQQGLAAHWYVLPRRRRPRACPASCPASARPSRAPTNTTCPTRTRSSLVRTAAQAPPSRVPSKLPSKRTAEPRPDKHHVPNKDSQLTGTYCRAGAALARAQQAAQQAHGRAAPRQTPRAQQGLAAHWYVLPRRRRPRACPASCPASARPSRAPTNTTCPTRTRSSLVRTPAQAPPSRVPSKLPSKRTAEPRPDKHHVPNKDSQLTGTYSRAGAALARAQQAAQQAHGRAAPRQTPRAQQGLAAHWYVLPRRRRPRACPASCPASARPSRAPTNTTCPTRTRSSLVRTPAQAPPSRVPSKLPSKRTAEPRPDKHHVPNKDSQLTGTYSRRRRPRACPASCPASARPSRAPTNTTCPTRTRSSLVRTPAQAPPSRVPSKLPSKRTAEPRPDKHHVPNKDSQLTGTYSRAGAALARAQQAASKRTAEPRPDKHHVPNKDSQLTGTYSRAGAALARAQQAASKRTAEPRPDKHHVPNKDSQLTGTYSRAGAALARAQQAAQQAHGRAAPRQTPRAQQGLAAHWYVLPRRRRPRACPASCPASARPSRAPTNTTCPTRTRSSLVRTPAQAPPSRVPSKLPSKRTAEPRPDKHHVPNKDSQLTGTYSRAGAALARAQQAAQQAHGRAAPRQTPRAQQGLAAHWYVLPRRRRPRACPASCPASARPSRAPTNTTCPTRTRSSLVRTPAQAPPLRVPSKLPSKDSQLTAVSSNPVTESTTAAAANAVLCSSISSPELNAGAKLEPEPATHPLHAASESSSDTGDLMFSELEVFADENNPSHVDENSNEENDVDDETMSVGPAPSRFLTVVLGQRARRARRAARGAAWARCRGPAPARRAPRAPPAPPAPRPTAARSTDRARSPPYLSSPDTSSSTPLSRRR</sequence>
<feature type="region of interest" description="Disordered" evidence="7">
    <location>
        <begin position="810"/>
        <end position="880"/>
    </location>
</feature>
<feature type="compositionally biased region" description="Basic and acidic residues" evidence="7">
    <location>
        <begin position="1097"/>
        <end position="1110"/>
    </location>
</feature>
<dbReference type="GO" id="GO:0031625">
    <property type="term" value="F:ubiquitin protein ligase binding"/>
    <property type="evidence" value="ECO:0007669"/>
    <property type="project" value="TreeGrafter"/>
</dbReference>
<dbReference type="PANTHER" id="PTHR36754">
    <property type="entry name" value="E3 UBIQUITIN-PROTEIN LIGASE TRIM37"/>
    <property type="match status" value="1"/>
</dbReference>
<protein>
    <recommendedName>
        <fullName evidence="13">E3 ubiquitin-protein ligase TRIM37</fullName>
    </recommendedName>
</protein>
<feature type="compositionally biased region" description="Polar residues" evidence="7">
    <location>
        <begin position="1143"/>
        <end position="1156"/>
    </location>
</feature>
<feature type="compositionally biased region" description="Low complexity" evidence="7">
    <location>
        <begin position="813"/>
        <end position="828"/>
    </location>
</feature>
<keyword evidence="3" id="KW-0479">Metal-binding</keyword>
<feature type="compositionally biased region" description="Polar residues" evidence="7">
    <location>
        <begin position="829"/>
        <end position="842"/>
    </location>
</feature>
<feature type="domain" description="B box-type" evidence="9">
    <location>
        <begin position="101"/>
        <end position="143"/>
    </location>
</feature>
<feature type="region of interest" description="Disordered" evidence="7">
    <location>
        <begin position="894"/>
        <end position="913"/>
    </location>
</feature>
<evidence type="ECO:0000256" key="4">
    <source>
        <dbReference type="ARBA" id="ARBA00022771"/>
    </source>
</evidence>
<feature type="compositionally biased region" description="Polar residues" evidence="7">
    <location>
        <begin position="711"/>
        <end position="724"/>
    </location>
</feature>
<dbReference type="GO" id="GO:0008270">
    <property type="term" value="F:zinc ion binding"/>
    <property type="evidence" value="ECO:0007669"/>
    <property type="project" value="UniProtKB-KW"/>
</dbReference>
<feature type="domain" description="MATH" evidence="10">
    <location>
        <begin position="295"/>
        <end position="422"/>
    </location>
</feature>
<feature type="region of interest" description="Disordered" evidence="7">
    <location>
        <begin position="1320"/>
        <end position="1423"/>
    </location>
</feature>
<dbReference type="Proteomes" id="UP001153321">
    <property type="component" value="Chromosome 7"/>
</dbReference>
<dbReference type="GO" id="GO:0061630">
    <property type="term" value="F:ubiquitin protein ligase activity"/>
    <property type="evidence" value="ECO:0007669"/>
    <property type="project" value="TreeGrafter"/>
</dbReference>
<feature type="region of interest" description="Disordered" evidence="7">
    <location>
        <begin position="692"/>
        <end position="795"/>
    </location>
</feature>
<gene>
    <name evidence="11" type="ORF">SPLIT_LOCUS11599</name>
</gene>
<dbReference type="GO" id="GO:0016235">
    <property type="term" value="C:aggresome"/>
    <property type="evidence" value="ECO:0007669"/>
    <property type="project" value="TreeGrafter"/>
</dbReference>
<feature type="compositionally biased region" description="Low complexity" evidence="7">
    <location>
        <begin position="1647"/>
        <end position="1666"/>
    </location>
</feature>